<keyword evidence="2" id="KW-1185">Reference proteome</keyword>
<name>A0A0N7HIM7_9RHOB</name>
<dbReference type="InterPro" id="IPR036679">
    <property type="entry name" value="FlgN-like_sf"/>
</dbReference>
<evidence type="ECO:0000313" key="1">
    <source>
        <dbReference type="EMBL" id="ALI55653.1"/>
    </source>
</evidence>
<proteinExistence type="predicted"/>
<accession>A0A0N7HIM7</accession>
<protein>
    <submittedName>
        <fullName evidence="1">Uncharacterized protein</fullName>
    </submittedName>
</protein>
<dbReference type="EMBL" id="CP012023">
    <property type="protein sequence ID" value="ALI55653.1"/>
    <property type="molecule type" value="Genomic_DNA"/>
</dbReference>
<evidence type="ECO:0000313" key="2">
    <source>
        <dbReference type="Proteomes" id="UP000064920"/>
    </source>
</evidence>
<gene>
    <name evidence="1" type="ORF">IMCC12053_1706</name>
</gene>
<dbReference type="PATRIC" id="fig|1397108.4.peg.1743"/>
<dbReference type="GO" id="GO:0044780">
    <property type="term" value="P:bacterial-type flagellum assembly"/>
    <property type="evidence" value="ECO:0007669"/>
    <property type="project" value="InterPro"/>
</dbReference>
<dbReference type="AlphaFoldDB" id="A0A0N7HIM7"/>
<dbReference type="Proteomes" id="UP000064920">
    <property type="component" value="Chromosome"/>
</dbReference>
<sequence>MSFFDRFRAAKTMAAIYDREYAAILKQDYDTLVRLAPRKAQTLTALTHEDVSPDELTRLQNLAARNQRLLEATSKGIRSVTDRLAALKERKPEFQTYGPGGQVAPMTPKSLTMKRNS</sequence>
<dbReference type="KEGG" id="cmar:IMCC12053_1706"/>
<dbReference type="SUPFAM" id="SSF140566">
    <property type="entry name" value="FlgN-like"/>
    <property type="match status" value="1"/>
</dbReference>
<organism evidence="1 2">
    <name type="scientific">Celeribacter marinus</name>
    <dbReference type="NCBI Taxonomy" id="1397108"/>
    <lineage>
        <taxon>Bacteria</taxon>
        <taxon>Pseudomonadati</taxon>
        <taxon>Pseudomonadota</taxon>
        <taxon>Alphaproteobacteria</taxon>
        <taxon>Rhodobacterales</taxon>
        <taxon>Roseobacteraceae</taxon>
        <taxon>Celeribacter</taxon>
    </lineage>
</organism>
<dbReference type="STRING" id="1397108.IMCC12053_1706"/>
<dbReference type="RefSeq" id="WP_062217922.1">
    <property type="nucleotide sequence ID" value="NZ_CBFHKW010000027.1"/>
</dbReference>
<dbReference type="OrthoDB" id="7689229at2"/>
<reference evidence="1 2" key="1">
    <citation type="submission" date="2015-05" db="EMBL/GenBank/DDBJ databases">
        <authorList>
            <person name="Wang D.B."/>
            <person name="Wang M."/>
        </authorList>
    </citation>
    <scope>NUCLEOTIDE SEQUENCE [LARGE SCALE GENOMIC DNA]</scope>
    <source>
        <strain evidence="1 2">IMCC 12053</strain>
    </source>
</reference>